<dbReference type="STRING" id="383372.Rcas_3771"/>
<dbReference type="GO" id="GO:0005829">
    <property type="term" value="C:cytosol"/>
    <property type="evidence" value="ECO:0007669"/>
    <property type="project" value="TreeGrafter"/>
</dbReference>
<comment type="similarity">
    <text evidence="2">Belongs to the Fe(2+)-trafficking protein family.</text>
</comment>
<dbReference type="KEGG" id="rca:Rcas_3771"/>
<dbReference type="AlphaFoldDB" id="A7NQG4"/>
<comment type="function">
    <text evidence="2">Could be a mediator in iron transactions between iron acquisition and iron-requiring processes, such as synthesis and/or repair of Fe-S clusters in biosynthetic enzymes.</text>
</comment>
<dbReference type="InterPro" id="IPR007457">
    <property type="entry name" value="Fe_traffick_prot_YggX"/>
</dbReference>
<dbReference type="eggNOG" id="COG2924">
    <property type="taxonomic scope" value="Bacteria"/>
</dbReference>
<dbReference type="PANTHER" id="PTHR36965:SF1">
    <property type="entry name" value="FE(2+)-TRAFFICKING PROTEIN-RELATED"/>
    <property type="match status" value="1"/>
</dbReference>
<proteinExistence type="inferred from homology"/>
<dbReference type="HAMAP" id="MF_00686">
    <property type="entry name" value="Fe_traffic_YggX"/>
    <property type="match status" value="1"/>
</dbReference>
<organism evidence="3 4">
    <name type="scientific">Roseiflexus castenholzii (strain DSM 13941 / HLO8)</name>
    <dbReference type="NCBI Taxonomy" id="383372"/>
    <lineage>
        <taxon>Bacteria</taxon>
        <taxon>Bacillati</taxon>
        <taxon>Chloroflexota</taxon>
        <taxon>Chloroflexia</taxon>
        <taxon>Chloroflexales</taxon>
        <taxon>Roseiflexineae</taxon>
        <taxon>Roseiflexaceae</taxon>
        <taxon>Roseiflexus</taxon>
    </lineage>
</organism>
<keyword evidence="1 2" id="KW-0408">Iron</keyword>
<dbReference type="RefSeq" id="WP_012122233.1">
    <property type="nucleotide sequence ID" value="NC_009767.1"/>
</dbReference>
<reference evidence="3 4" key="1">
    <citation type="submission" date="2007-08" db="EMBL/GenBank/DDBJ databases">
        <title>Complete sequence of Roseiflexus castenholzii DSM 13941.</title>
        <authorList>
            <consortium name="US DOE Joint Genome Institute"/>
            <person name="Copeland A."/>
            <person name="Lucas S."/>
            <person name="Lapidus A."/>
            <person name="Barry K."/>
            <person name="Glavina del Rio T."/>
            <person name="Dalin E."/>
            <person name="Tice H."/>
            <person name="Pitluck S."/>
            <person name="Thompson L.S."/>
            <person name="Brettin T."/>
            <person name="Bruce D."/>
            <person name="Detter J.C."/>
            <person name="Han C."/>
            <person name="Tapia R."/>
            <person name="Schmutz J."/>
            <person name="Larimer F."/>
            <person name="Land M."/>
            <person name="Hauser L."/>
            <person name="Kyrpides N."/>
            <person name="Mikhailova N."/>
            <person name="Bryant D.A."/>
            <person name="Hanada S."/>
            <person name="Tsukatani Y."/>
            <person name="Richardson P."/>
        </authorList>
    </citation>
    <scope>NUCLEOTIDE SEQUENCE [LARGE SCALE GENOMIC DNA]</scope>
    <source>
        <strain evidence="4">DSM 13941 / HLO8</strain>
    </source>
</reference>
<dbReference type="PANTHER" id="PTHR36965">
    <property type="entry name" value="FE(2+)-TRAFFICKING PROTEIN-RELATED"/>
    <property type="match status" value="1"/>
</dbReference>
<name>A7NQG4_ROSCS</name>
<evidence type="ECO:0000256" key="2">
    <source>
        <dbReference type="HAMAP-Rule" id="MF_00686"/>
    </source>
</evidence>
<dbReference type="Gene3D" id="1.10.3880.10">
    <property type="entry name" value="Fe(II) trafficking protein YggX"/>
    <property type="match status" value="1"/>
</dbReference>
<dbReference type="NCBIfam" id="NF003817">
    <property type="entry name" value="PRK05408.1"/>
    <property type="match status" value="1"/>
</dbReference>
<dbReference type="OrthoDB" id="9804318at2"/>
<gene>
    <name evidence="3" type="ordered locus">Rcas_3771</name>
</gene>
<dbReference type="GO" id="GO:0005506">
    <property type="term" value="F:iron ion binding"/>
    <property type="evidence" value="ECO:0007669"/>
    <property type="project" value="UniProtKB-UniRule"/>
</dbReference>
<dbReference type="EMBL" id="CP000804">
    <property type="protein sequence ID" value="ABU59810.1"/>
    <property type="molecule type" value="Genomic_DNA"/>
</dbReference>
<dbReference type="HOGENOM" id="CLU_170994_0_0_0"/>
<dbReference type="PIRSF" id="PIRSF029827">
    <property type="entry name" value="Fe_traffic_YggX"/>
    <property type="match status" value="1"/>
</dbReference>
<protein>
    <recommendedName>
        <fullName evidence="2">Probable Fe(2+)-trafficking protein</fullName>
    </recommendedName>
</protein>
<dbReference type="InterPro" id="IPR036766">
    <property type="entry name" value="Fe_traffick_prot_YggX_sf"/>
</dbReference>
<dbReference type="SUPFAM" id="SSF111148">
    <property type="entry name" value="YggX-like"/>
    <property type="match status" value="1"/>
</dbReference>
<dbReference type="Pfam" id="PF04362">
    <property type="entry name" value="Iron_traffic"/>
    <property type="match status" value="1"/>
</dbReference>
<dbReference type="GO" id="GO:0034599">
    <property type="term" value="P:cellular response to oxidative stress"/>
    <property type="evidence" value="ECO:0007669"/>
    <property type="project" value="TreeGrafter"/>
</dbReference>
<dbReference type="Proteomes" id="UP000000263">
    <property type="component" value="Chromosome"/>
</dbReference>
<evidence type="ECO:0000313" key="4">
    <source>
        <dbReference type="Proteomes" id="UP000000263"/>
    </source>
</evidence>
<accession>A7NQG4</accession>
<evidence type="ECO:0000256" key="1">
    <source>
        <dbReference type="ARBA" id="ARBA00023004"/>
    </source>
</evidence>
<sequence>MSTPRMVKCVKLGRELPGLPRPPYPGELGKRIYENVSQQAWNMWMDQALLIINHYGLSMVDPRATEVMMQQAELFFFGESDAKPEGWTPEGAVEE</sequence>
<keyword evidence="4" id="KW-1185">Reference proteome</keyword>
<evidence type="ECO:0000313" key="3">
    <source>
        <dbReference type="EMBL" id="ABU59810.1"/>
    </source>
</evidence>